<evidence type="ECO:0000256" key="12">
    <source>
        <dbReference type="SAM" id="MobiDB-lite"/>
    </source>
</evidence>
<dbReference type="Pfam" id="PF00199">
    <property type="entry name" value="Catalase"/>
    <property type="match status" value="1"/>
</dbReference>
<keyword evidence="4 10" id="KW-0479">Metal-binding</keyword>
<evidence type="ECO:0000256" key="1">
    <source>
        <dbReference type="ARBA" id="ARBA00005329"/>
    </source>
</evidence>
<feature type="compositionally biased region" description="Polar residues" evidence="12">
    <location>
        <begin position="8"/>
        <end position="22"/>
    </location>
</feature>
<dbReference type="PANTHER" id="PTHR11465">
    <property type="entry name" value="CATALASE"/>
    <property type="match status" value="1"/>
</dbReference>
<dbReference type="InterPro" id="IPR010582">
    <property type="entry name" value="Catalase_immune_responsive"/>
</dbReference>
<dbReference type="SMART" id="SM01060">
    <property type="entry name" value="Catalase"/>
    <property type="match status" value="1"/>
</dbReference>
<feature type="binding site" description="axial binding residue" evidence="10">
    <location>
        <position position="340"/>
    </location>
    <ligand>
        <name>heme</name>
        <dbReference type="ChEBI" id="CHEBI:30413"/>
    </ligand>
    <ligandPart>
        <name>Fe</name>
        <dbReference type="ChEBI" id="CHEBI:18248"/>
    </ligandPart>
</feature>
<feature type="active site" evidence="9">
    <location>
        <position position="57"/>
    </location>
</feature>
<comment type="similarity">
    <text evidence="1 11">Belongs to the catalase family.</text>
</comment>
<evidence type="ECO:0000256" key="5">
    <source>
        <dbReference type="ARBA" id="ARBA00023002"/>
    </source>
</evidence>
<evidence type="ECO:0000256" key="11">
    <source>
        <dbReference type="RuleBase" id="RU000498"/>
    </source>
</evidence>
<keyword evidence="2 11" id="KW-0575">Peroxidase</keyword>
<evidence type="ECO:0000313" key="14">
    <source>
        <dbReference type="EMBL" id="RSU03302.1"/>
    </source>
</evidence>
<dbReference type="OrthoDB" id="9760293at2"/>
<dbReference type="InterPro" id="IPR040333">
    <property type="entry name" value="Catalase_3"/>
</dbReference>
<keyword evidence="5 11" id="KW-0560">Oxidoreductase</keyword>
<comment type="caution">
    <text evidence="14">The sequence shown here is derived from an EMBL/GenBank/DDBJ whole genome shotgun (WGS) entry which is preliminary data.</text>
</comment>
<dbReference type="Gene3D" id="2.40.180.10">
    <property type="entry name" value="Catalase core domain"/>
    <property type="match status" value="1"/>
</dbReference>
<sequence length="486" mass="54299">MLEEKGKTLTTAQGAPVGDNQNSLSAGDLGPVLIQDVHLLEKLAHFNRERVPERVVHAKGFGAHGYFKVTHDVSMYTKADFLSEVGKETPMFARFSTVAGEAGSSDTLRDPRGFALKFYTDEGNFDMVGNNTPVFFIRDAIKFPDFIHTQKRDPKTHRKNADAVWDFWSLSPESLHQVTVLMSDRGIPATFRNMHGYGSHTYMWTNENNEQFWIKYHFRTNQGIKNLGAELAEKLAGENPDCHGQDLYNAIEAGDFPSWTLSVQVIPFEEGLNYKTNIFDVTRTVSQKDYPLIEVGQMVLNRNPENYFAEVEQATFSPGNFVPGIQASPDKLLQGRLFGYGDAHRHRVGTNSAILPINSPKSGANTYQRDGAMRSDANGGSSVYYEPNSFNGPKEEPAAKQVGHDVTGQIGNYSYDDDFYSQPGDLYRLLPAEEQQNLVDNIIANMSGVTQEAIKICQLEHFYKADPSYGERIAKGLGIDIEKIKD</sequence>
<evidence type="ECO:0000256" key="9">
    <source>
        <dbReference type="PIRSR" id="PIRSR038928-1"/>
    </source>
</evidence>
<evidence type="ECO:0000256" key="10">
    <source>
        <dbReference type="PIRSR" id="PIRSR038928-2"/>
    </source>
</evidence>
<dbReference type="GO" id="GO:0020037">
    <property type="term" value="F:heme binding"/>
    <property type="evidence" value="ECO:0007669"/>
    <property type="project" value="InterPro"/>
</dbReference>
<dbReference type="PROSITE" id="PS00438">
    <property type="entry name" value="CATALASE_2"/>
    <property type="match status" value="1"/>
</dbReference>
<dbReference type="RefSeq" id="WP_126831512.1">
    <property type="nucleotide sequence ID" value="NZ_NGJY01000002.1"/>
</dbReference>
<dbReference type="PROSITE" id="PS51402">
    <property type="entry name" value="CATALASE_3"/>
    <property type="match status" value="1"/>
</dbReference>
<dbReference type="InterPro" id="IPR024708">
    <property type="entry name" value="Catalase_AS"/>
</dbReference>
<dbReference type="GO" id="GO:0004096">
    <property type="term" value="F:catalase activity"/>
    <property type="evidence" value="ECO:0007669"/>
    <property type="project" value="UniProtKB-EC"/>
</dbReference>
<gene>
    <name evidence="14" type="ORF">CBF31_06195</name>
</gene>
<evidence type="ECO:0000256" key="3">
    <source>
        <dbReference type="ARBA" id="ARBA00022617"/>
    </source>
</evidence>
<comment type="cofactor">
    <cofactor evidence="10">
        <name>heme</name>
        <dbReference type="ChEBI" id="CHEBI:30413"/>
    </cofactor>
</comment>
<feature type="active site" evidence="9">
    <location>
        <position position="130"/>
    </location>
</feature>
<keyword evidence="3 10" id="KW-0349">Heme</keyword>
<evidence type="ECO:0000256" key="2">
    <source>
        <dbReference type="ARBA" id="ARBA00022559"/>
    </source>
</evidence>
<dbReference type="PROSITE" id="PS00437">
    <property type="entry name" value="CATALASE_1"/>
    <property type="match status" value="1"/>
</dbReference>
<evidence type="ECO:0000256" key="7">
    <source>
        <dbReference type="ARBA" id="ARBA00023324"/>
    </source>
</evidence>
<dbReference type="Proteomes" id="UP000287101">
    <property type="component" value="Unassembled WGS sequence"/>
</dbReference>
<dbReference type="GO" id="GO:0046872">
    <property type="term" value="F:metal ion binding"/>
    <property type="evidence" value="ECO:0007669"/>
    <property type="project" value="UniProtKB-KW"/>
</dbReference>
<keyword evidence="7 11" id="KW-0376">Hydrogen peroxide</keyword>
<dbReference type="GO" id="GO:0042542">
    <property type="term" value="P:response to hydrogen peroxide"/>
    <property type="evidence" value="ECO:0007669"/>
    <property type="project" value="TreeGrafter"/>
</dbReference>
<dbReference type="EC" id="1.11.1.6" evidence="11"/>
<evidence type="ECO:0000256" key="8">
    <source>
        <dbReference type="ARBA" id="ARBA00049254"/>
    </source>
</evidence>
<dbReference type="Pfam" id="PF06628">
    <property type="entry name" value="Catalase-rel"/>
    <property type="match status" value="1"/>
</dbReference>
<proteinExistence type="inferred from homology"/>
<keyword evidence="6 10" id="KW-0408">Iron</keyword>
<dbReference type="CDD" id="cd08156">
    <property type="entry name" value="catalase_clade_3"/>
    <property type="match status" value="1"/>
</dbReference>
<evidence type="ECO:0000256" key="6">
    <source>
        <dbReference type="ARBA" id="ARBA00023004"/>
    </source>
</evidence>
<feature type="region of interest" description="Disordered" evidence="12">
    <location>
        <begin position="1"/>
        <end position="22"/>
    </location>
</feature>
<accession>A0A430A873</accession>
<dbReference type="InterPro" id="IPR024711">
    <property type="entry name" value="Catalase_clade1/3"/>
</dbReference>
<dbReference type="InterPro" id="IPR020835">
    <property type="entry name" value="Catalase_sf"/>
</dbReference>
<dbReference type="PIRSF" id="PIRSF038928">
    <property type="entry name" value="Catalase_clade1-3"/>
    <property type="match status" value="1"/>
</dbReference>
<comment type="catalytic activity">
    <reaction evidence="8 11">
        <text>2 H2O2 = O2 + 2 H2O</text>
        <dbReference type="Rhea" id="RHEA:20309"/>
        <dbReference type="ChEBI" id="CHEBI:15377"/>
        <dbReference type="ChEBI" id="CHEBI:15379"/>
        <dbReference type="ChEBI" id="CHEBI:16240"/>
        <dbReference type="EC" id="1.11.1.6"/>
    </reaction>
</comment>
<protein>
    <recommendedName>
        <fullName evidence="11">Catalase</fullName>
        <ecNumber evidence="11">1.11.1.6</ecNumber>
    </recommendedName>
</protein>
<evidence type="ECO:0000313" key="15">
    <source>
        <dbReference type="Proteomes" id="UP000287101"/>
    </source>
</evidence>
<organism evidence="14 15">
    <name type="scientific">Vagococcus fessus</name>
    <dbReference type="NCBI Taxonomy" id="120370"/>
    <lineage>
        <taxon>Bacteria</taxon>
        <taxon>Bacillati</taxon>
        <taxon>Bacillota</taxon>
        <taxon>Bacilli</taxon>
        <taxon>Lactobacillales</taxon>
        <taxon>Enterococcaceae</taxon>
        <taxon>Vagococcus</taxon>
    </lineage>
</organism>
<keyword evidence="15" id="KW-1185">Reference proteome</keyword>
<reference evidence="14 15" key="1">
    <citation type="submission" date="2017-05" db="EMBL/GenBank/DDBJ databases">
        <title>Vagococcus spp. assemblies.</title>
        <authorList>
            <person name="Gulvik C.A."/>
        </authorList>
    </citation>
    <scope>NUCLEOTIDE SEQUENCE [LARGE SCALE GENOMIC DNA]</scope>
    <source>
        <strain evidence="14 15">CCUG 41755</strain>
    </source>
</reference>
<dbReference type="InterPro" id="IPR011614">
    <property type="entry name" value="Catalase_core"/>
</dbReference>
<name>A0A430A873_9ENTE</name>
<dbReference type="PRINTS" id="PR00067">
    <property type="entry name" value="CATALASE"/>
</dbReference>
<dbReference type="AlphaFoldDB" id="A0A430A873"/>
<dbReference type="FunFam" id="2.40.180.10:FF:000001">
    <property type="entry name" value="Catalase"/>
    <property type="match status" value="1"/>
</dbReference>
<evidence type="ECO:0000256" key="4">
    <source>
        <dbReference type="ARBA" id="ARBA00022723"/>
    </source>
</evidence>
<dbReference type="InterPro" id="IPR002226">
    <property type="entry name" value="Catalase_haem_BS"/>
</dbReference>
<dbReference type="SUPFAM" id="SSF56634">
    <property type="entry name" value="Heme-dependent catalase-like"/>
    <property type="match status" value="1"/>
</dbReference>
<feature type="domain" description="Catalase core" evidence="13">
    <location>
        <begin position="10"/>
        <end position="394"/>
    </location>
</feature>
<dbReference type="InterPro" id="IPR018028">
    <property type="entry name" value="Catalase"/>
</dbReference>
<dbReference type="EMBL" id="NGJY01000002">
    <property type="protein sequence ID" value="RSU03302.1"/>
    <property type="molecule type" value="Genomic_DNA"/>
</dbReference>
<dbReference type="GO" id="GO:0005737">
    <property type="term" value="C:cytoplasm"/>
    <property type="evidence" value="ECO:0007669"/>
    <property type="project" value="TreeGrafter"/>
</dbReference>
<evidence type="ECO:0000259" key="13">
    <source>
        <dbReference type="SMART" id="SM01060"/>
    </source>
</evidence>
<dbReference type="PANTHER" id="PTHR11465:SF9">
    <property type="entry name" value="CATALASE"/>
    <property type="match status" value="1"/>
</dbReference>
<dbReference type="GO" id="GO:0042744">
    <property type="term" value="P:hydrogen peroxide catabolic process"/>
    <property type="evidence" value="ECO:0007669"/>
    <property type="project" value="UniProtKB-KW"/>
</dbReference>